<dbReference type="Proteomes" id="UP000516160">
    <property type="component" value="Chromosome"/>
</dbReference>
<dbReference type="SUPFAM" id="SSF52540">
    <property type="entry name" value="P-loop containing nucleoside triphosphate hydrolases"/>
    <property type="match status" value="2"/>
</dbReference>
<keyword evidence="7 10" id="KW-0067">ATP-binding</keyword>
<dbReference type="Gene3D" id="1.10.20.140">
    <property type="match status" value="1"/>
</dbReference>
<dbReference type="HAMAP" id="MF_00185">
    <property type="entry name" value="IPP_trans"/>
    <property type="match status" value="1"/>
</dbReference>
<comment type="similarity">
    <text evidence="3 10 13">Belongs to the IPP transferase family.</text>
</comment>
<sequence length="315" mass="36556">MEDKYIVILGPTATGKTALSIELAKKTNGEIISADSMYVYKGMDIGTAKPHEKEQEGVPHHLIDIVNPEDDFSVYDYQVLSQRIIKDIKSRGKLPMVVGGTGLFIRALTEDFSLNNIPQDLNVRNKYEEIMAEKGKDYLHNLLKDKDPFAFDKLHPNDYRRVIRALEVYELTNTSIYNLQQRKNVKNMDILYIGLTMDREKLYHRINKRVEIMLENGLVDEVEGLLDRGVPANCNSMKGIGYRQVLQYLNGEISYDKMVEILKRDTRHYAKRQLTWFKAMDNVLWMDMLDTPIEEAMEKILTSMQEKNIFPRINN</sequence>
<dbReference type="RefSeq" id="WP_213166908.1">
    <property type="nucleotide sequence ID" value="NZ_CP058559.1"/>
</dbReference>
<keyword evidence="4 10" id="KW-0808">Transferase</keyword>
<dbReference type="NCBIfam" id="TIGR00174">
    <property type="entry name" value="miaA"/>
    <property type="match status" value="1"/>
</dbReference>
<evidence type="ECO:0000256" key="2">
    <source>
        <dbReference type="ARBA" id="ARBA00003213"/>
    </source>
</evidence>
<dbReference type="GO" id="GO:0052381">
    <property type="term" value="F:tRNA dimethylallyltransferase activity"/>
    <property type="evidence" value="ECO:0007669"/>
    <property type="project" value="UniProtKB-UniRule"/>
</dbReference>
<feature type="binding site" evidence="10">
    <location>
        <begin position="12"/>
        <end position="17"/>
    </location>
    <ligand>
        <name>substrate</name>
    </ligand>
</feature>
<name>A0A7G9WCV3_ALKCA</name>
<evidence type="ECO:0000256" key="11">
    <source>
        <dbReference type="RuleBase" id="RU003783"/>
    </source>
</evidence>
<protein>
    <recommendedName>
        <fullName evidence="10">tRNA dimethylallyltransferase</fullName>
        <ecNumber evidence="10">2.5.1.75</ecNumber>
    </recommendedName>
    <alternativeName>
        <fullName evidence="10">Dimethylallyl diphosphate:tRNA dimethylallyltransferase</fullName>
        <shortName evidence="10">DMAPP:tRNA dimethylallyltransferase</shortName>
        <shortName evidence="10">DMATase</shortName>
    </alternativeName>
    <alternativeName>
        <fullName evidence="10">Isopentenyl-diphosphate:tRNA isopentenyltransferase</fullName>
        <shortName evidence="10">IPP transferase</shortName>
        <shortName evidence="10">IPPT</shortName>
        <shortName evidence="10">IPTase</shortName>
    </alternativeName>
</protein>
<evidence type="ECO:0000256" key="12">
    <source>
        <dbReference type="RuleBase" id="RU003784"/>
    </source>
</evidence>
<evidence type="ECO:0000256" key="5">
    <source>
        <dbReference type="ARBA" id="ARBA00022694"/>
    </source>
</evidence>
<comment type="cofactor">
    <cofactor evidence="1 10">
        <name>Mg(2+)</name>
        <dbReference type="ChEBI" id="CHEBI:18420"/>
    </cofactor>
</comment>
<feature type="site" description="Interaction with substrate tRNA" evidence="10">
    <location>
        <position position="124"/>
    </location>
</feature>
<comment type="function">
    <text evidence="2 10 12">Catalyzes the transfer of a dimethylallyl group onto the adenine at position 37 in tRNAs that read codons beginning with uridine, leading to the formation of N6-(dimethylallyl)adenosine (i(6)A).</text>
</comment>
<keyword evidence="5 10" id="KW-0819">tRNA processing</keyword>
<evidence type="ECO:0000256" key="13">
    <source>
        <dbReference type="RuleBase" id="RU003785"/>
    </source>
</evidence>
<organism evidence="14 15">
    <name type="scientific">Alkalicella caledoniensis</name>
    <dbReference type="NCBI Taxonomy" id="2731377"/>
    <lineage>
        <taxon>Bacteria</taxon>
        <taxon>Bacillati</taxon>
        <taxon>Bacillota</taxon>
        <taxon>Clostridia</taxon>
        <taxon>Eubacteriales</taxon>
        <taxon>Proteinivoracaceae</taxon>
        <taxon>Alkalicella</taxon>
    </lineage>
</organism>
<proteinExistence type="inferred from homology"/>
<dbReference type="GO" id="GO:0006400">
    <property type="term" value="P:tRNA modification"/>
    <property type="evidence" value="ECO:0007669"/>
    <property type="project" value="TreeGrafter"/>
</dbReference>
<evidence type="ECO:0000256" key="7">
    <source>
        <dbReference type="ARBA" id="ARBA00022840"/>
    </source>
</evidence>
<evidence type="ECO:0000256" key="1">
    <source>
        <dbReference type="ARBA" id="ARBA00001946"/>
    </source>
</evidence>
<dbReference type="PANTHER" id="PTHR11088:SF60">
    <property type="entry name" value="TRNA DIMETHYLALLYLTRANSFERASE"/>
    <property type="match status" value="1"/>
</dbReference>
<dbReference type="Gene3D" id="3.40.50.300">
    <property type="entry name" value="P-loop containing nucleotide triphosphate hydrolases"/>
    <property type="match status" value="1"/>
</dbReference>
<dbReference type="EC" id="2.5.1.75" evidence="10"/>
<dbReference type="InterPro" id="IPR039657">
    <property type="entry name" value="Dimethylallyltransferase"/>
</dbReference>
<keyword evidence="15" id="KW-1185">Reference proteome</keyword>
<comment type="catalytic activity">
    <reaction evidence="9 10 11">
        <text>adenosine(37) in tRNA + dimethylallyl diphosphate = N(6)-dimethylallyladenosine(37) in tRNA + diphosphate</text>
        <dbReference type="Rhea" id="RHEA:26482"/>
        <dbReference type="Rhea" id="RHEA-COMP:10162"/>
        <dbReference type="Rhea" id="RHEA-COMP:10375"/>
        <dbReference type="ChEBI" id="CHEBI:33019"/>
        <dbReference type="ChEBI" id="CHEBI:57623"/>
        <dbReference type="ChEBI" id="CHEBI:74411"/>
        <dbReference type="ChEBI" id="CHEBI:74415"/>
        <dbReference type="EC" id="2.5.1.75"/>
    </reaction>
</comment>
<evidence type="ECO:0000256" key="4">
    <source>
        <dbReference type="ARBA" id="ARBA00022679"/>
    </source>
</evidence>
<reference evidence="14 15" key="1">
    <citation type="submission" date="2020-07" db="EMBL/GenBank/DDBJ databases">
        <title>Alkalicella. sp. LB2 genome.</title>
        <authorList>
            <person name="Postec A."/>
            <person name="Quemeneur M."/>
        </authorList>
    </citation>
    <scope>NUCLEOTIDE SEQUENCE [LARGE SCALE GENOMIC DNA]</scope>
    <source>
        <strain evidence="14 15">LB2</strain>
    </source>
</reference>
<accession>A0A7G9WCV3</accession>
<dbReference type="InterPro" id="IPR018022">
    <property type="entry name" value="IPT"/>
</dbReference>
<evidence type="ECO:0000256" key="6">
    <source>
        <dbReference type="ARBA" id="ARBA00022741"/>
    </source>
</evidence>
<evidence type="ECO:0000256" key="10">
    <source>
        <dbReference type="HAMAP-Rule" id="MF_00185"/>
    </source>
</evidence>
<evidence type="ECO:0000256" key="8">
    <source>
        <dbReference type="ARBA" id="ARBA00022842"/>
    </source>
</evidence>
<comment type="caution">
    <text evidence="10">Lacks conserved residue(s) required for the propagation of feature annotation.</text>
</comment>
<dbReference type="AlphaFoldDB" id="A0A7G9WCV3"/>
<dbReference type="GO" id="GO:0005524">
    <property type="term" value="F:ATP binding"/>
    <property type="evidence" value="ECO:0007669"/>
    <property type="project" value="UniProtKB-UniRule"/>
</dbReference>
<evidence type="ECO:0000256" key="3">
    <source>
        <dbReference type="ARBA" id="ARBA00005842"/>
    </source>
</evidence>
<keyword evidence="6 10" id="KW-0547">Nucleotide-binding</keyword>
<gene>
    <name evidence="10 14" type="primary">miaA</name>
    <name evidence="14" type="ORF">HYG86_17920</name>
</gene>
<dbReference type="Pfam" id="PF01715">
    <property type="entry name" value="IPPT"/>
    <property type="match status" value="1"/>
</dbReference>
<feature type="region of interest" description="Interaction with substrate tRNA" evidence="10">
    <location>
        <begin position="35"/>
        <end position="38"/>
    </location>
</feature>
<dbReference type="PANTHER" id="PTHR11088">
    <property type="entry name" value="TRNA DIMETHYLALLYLTRANSFERASE"/>
    <property type="match status" value="1"/>
</dbReference>
<comment type="subunit">
    <text evidence="10">Monomer.</text>
</comment>
<evidence type="ECO:0000313" key="14">
    <source>
        <dbReference type="EMBL" id="QNO16515.1"/>
    </source>
</evidence>
<dbReference type="InterPro" id="IPR027417">
    <property type="entry name" value="P-loop_NTPase"/>
</dbReference>
<dbReference type="EMBL" id="CP058559">
    <property type="protein sequence ID" value="QNO16515.1"/>
    <property type="molecule type" value="Genomic_DNA"/>
</dbReference>
<evidence type="ECO:0000256" key="9">
    <source>
        <dbReference type="ARBA" id="ARBA00049563"/>
    </source>
</evidence>
<evidence type="ECO:0000313" key="15">
    <source>
        <dbReference type="Proteomes" id="UP000516160"/>
    </source>
</evidence>
<feature type="binding site" evidence="10">
    <location>
        <begin position="10"/>
        <end position="17"/>
    </location>
    <ligand>
        <name>ATP</name>
        <dbReference type="ChEBI" id="CHEBI:30616"/>
    </ligand>
</feature>
<dbReference type="KEGG" id="acae:HYG86_17920"/>
<feature type="site" description="Interaction with substrate tRNA" evidence="10">
    <location>
        <position position="101"/>
    </location>
</feature>
<keyword evidence="8 10" id="KW-0460">Magnesium</keyword>